<evidence type="ECO:0000256" key="8">
    <source>
        <dbReference type="ARBA" id="ARBA00022833"/>
    </source>
</evidence>
<comment type="subcellular location">
    <subcellularLocation>
        <location evidence="9">Cytoplasm</location>
    </subcellularLocation>
</comment>
<dbReference type="PROSITE" id="PS01306">
    <property type="entry name" value="UPF0054"/>
    <property type="match status" value="1"/>
</dbReference>
<keyword evidence="5 9" id="KW-0479">Metal-binding</keyword>
<dbReference type="InterPro" id="IPR023091">
    <property type="entry name" value="MetalPrtase_cat_dom_sf_prd"/>
</dbReference>
<name>A0A2T1D6H6_9CYAN</name>
<evidence type="ECO:0000313" key="10">
    <source>
        <dbReference type="EMBL" id="PSB16125.1"/>
    </source>
</evidence>
<dbReference type="NCBIfam" id="TIGR00043">
    <property type="entry name" value="rRNA maturation RNase YbeY"/>
    <property type="match status" value="1"/>
</dbReference>
<dbReference type="GO" id="GO:0008270">
    <property type="term" value="F:zinc ion binding"/>
    <property type="evidence" value="ECO:0007669"/>
    <property type="project" value="UniProtKB-UniRule"/>
</dbReference>
<gene>
    <name evidence="9" type="primary">ybeY</name>
    <name evidence="10" type="ORF">C7B65_22620</name>
</gene>
<comment type="similarity">
    <text evidence="1 9">Belongs to the endoribonuclease YbeY family.</text>
</comment>
<evidence type="ECO:0000256" key="3">
    <source>
        <dbReference type="ARBA" id="ARBA00022552"/>
    </source>
</evidence>
<reference evidence="10 11" key="1">
    <citation type="submission" date="2018-02" db="EMBL/GenBank/DDBJ databases">
        <authorList>
            <person name="Cohen D.B."/>
            <person name="Kent A.D."/>
        </authorList>
    </citation>
    <scope>NUCLEOTIDE SEQUENCE [LARGE SCALE GENOMIC DNA]</scope>
    <source>
        <strain evidence="10 11">ULC007</strain>
    </source>
</reference>
<dbReference type="GO" id="GO:0004222">
    <property type="term" value="F:metalloendopeptidase activity"/>
    <property type="evidence" value="ECO:0007669"/>
    <property type="project" value="InterPro"/>
</dbReference>
<dbReference type="HAMAP" id="MF_00009">
    <property type="entry name" value="Endoribonucl_YbeY"/>
    <property type="match status" value="1"/>
</dbReference>
<comment type="cofactor">
    <cofactor evidence="9">
        <name>Zn(2+)</name>
        <dbReference type="ChEBI" id="CHEBI:29105"/>
    </cofactor>
    <text evidence="9">Binds 1 zinc ion.</text>
</comment>
<organism evidence="10 11">
    <name type="scientific">Phormidesmis priestleyi ULC007</name>
    <dbReference type="NCBI Taxonomy" id="1920490"/>
    <lineage>
        <taxon>Bacteria</taxon>
        <taxon>Bacillati</taxon>
        <taxon>Cyanobacteriota</taxon>
        <taxon>Cyanophyceae</taxon>
        <taxon>Leptolyngbyales</taxon>
        <taxon>Leptolyngbyaceae</taxon>
        <taxon>Phormidesmis</taxon>
    </lineage>
</organism>
<evidence type="ECO:0000256" key="9">
    <source>
        <dbReference type="HAMAP-Rule" id="MF_00009"/>
    </source>
</evidence>
<dbReference type="GO" id="GO:0006364">
    <property type="term" value="P:rRNA processing"/>
    <property type="evidence" value="ECO:0007669"/>
    <property type="project" value="UniProtKB-UniRule"/>
</dbReference>
<dbReference type="GO" id="GO:0004521">
    <property type="term" value="F:RNA endonuclease activity"/>
    <property type="evidence" value="ECO:0007669"/>
    <property type="project" value="UniProtKB-UniRule"/>
</dbReference>
<dbReference type="GO" id="GO:0005737">
    <property type="term" value="C:cytoplasm"/>
    <property type="evidence" value="ECO:0007669"/>
    <property type="project" value="UniProtKB-SubCell"/>
</dbReference>
<keyword evidence="2 9" id="KW-0690">Ribosome biogenesis</keyword>
<evidence type="ECO:0000256" key="6">
    <source>
        <dbReference type="ARBA" id="ARBA00022759"/>
    </source>
</evidence>
<dbReference type="STRING" id="1920490.GCA_001895925_05007"/>
<keyword evidence="4 9" id="KW-0540">Nuclease</keyword>
<dbReference type="OrthoDB" id="9807740at2"/>
<evidence type="ECO:0000256" key="1">
    <source>
        <dbReference type="ARBA" id="ARBA00010875"/>
    </source>
</evidence>
<evidence type="ECO:0000256" key="2">
    <source>
        <dbReference type="ARBA" id="ARBA00022517"/>
    </source>
</evidence>
<accession>A0A2T1D6H6</accession>
<dbReference type="Gene3D" id="3.40.390.30">
    <property type="entry name" value="Metalloproteases ('zincins'), catalytic domain"/>
    <property type="match status" value="1"/>
</dbReference>
<dbReference type="EMBL" id="PVWG01000047">
    <property type="protein sequence ID" value="PSB16125.1"/>
    <property type="molecule type" value="Genomic_DNA"/>
</dbReference>
<feature type="binding site" evidence="9">
    <location>
        <position position="138"/>
    </location>
    <ligand>
        <name>Zn(2+)</name>
        <dbReference type="ChEBI" id="CHEBI:29105"/>
        <note>catalytic</note>
    </ligand>
</feature>
<evidence type="ECO:0000256" key="4">
    <source>
        <dbReference type="ARBA" id="ARBA00022722"/>
    </source>
</evidence>
<evidence type="ECO:0000256" key="5">
    <source>
        <dbReference type="ARBA" id="ARBA00022723"/>
    </source>
</evidence>
<keyword evidence="7 9" id="KW-0378">Hydrolase</keyword>
<feature type="binding site" evidence="9">
    <location>
        <position position="144"/>
    </location>
    <ligand>
        <name>Zn(2+)</name>
        <dbReference type="ChEBI" id="CHEBI:29105"/>
        <note>catalytic</note>
    </ligand>
</feature>
<dbReference type="EC" id="3.1.-.-" evidence="9"/>
<reference evidence="10 11" key="2">
    <citation type="submission" date="2018-03" db="EMBL/GenBank/DDBJ databases">
        <title>The ancient ancestry and fast evolution of plastids.</title>
        <authorList>
            <person name="Moore K.R."/>
            <person name="Magnabosco C."/>
            <person name="Momper L."/>
            <person name="Gold D.A."/>
            <person name="Bosak T."/>
            <person name="Fournier G.P."/>
        </authorList>
    </citation>
    <scope>NUCLEOTIDE SEQUENCE [LARGE SCALE GENOMIC DNA]</scope>
    <source>
        <strain evidence="10 11">ULC007</strain>
    </source>
</reference>
<dbReference type="PANTHER" id="PTHR46986">
    <property type="entry name" value="ENDORIBONUCLEASE YBEY, CHLOROPLASTIC"/>
    <property type="match status" value="1"/>
</dbReference>
<dbReference type="InterPro" id="IPR002036">
    <property type="entry name" value="YbeY"/>
</dbReference>
<keyword evidence="3 9" id="KW-0698">rRNA processing</keyword>
<comment type="caution">
    <text evidence="10">The sequence shown here is derived from an EMBL/GenBank/DDBJ whole genome shotgun (WGS) entry which is preliminary data.</text>
</comment>
<keyword evidence="9" id="KW-0963">Cytoplasm</keyword>
<sequence length="171" mass="19598">MQVEVSVQECFSANQNEILVSAETWEIWFRLWLELLNPTDVEDGLPLHLQEAYELSLRLTDDREIQTLNHQYRQKNQPTDVLAFAALEVESPQPIDDLEALYLGDIVISIDTAVRQAHQQEHSLQTELAWLSAHGLLHLLGWDHPDDQSLTRMLNQQQVLLEAIGLTLPVD</sequence>
<dbReference type="InterPro" id="IPR020549">
    <property type="entry name" value="YbeY_CS"/>
</dbReference>
<protein>
    <recommendedName>
        <fullName evidence="9">Endoribonuclease YbeY</fullName>
        <ecNumber evidence="9">3.1.-.-</ecNumber>
    </recommendedName>
</protein>
<evidence type="ECO:0000256" key="7">
    <source>
        <dbReference type="ARBA" id="ARBA00022801"/>
    </source>
</evidence>
<feature type="binding site" evidence="9">
    <location>
        <position position="134"/>
    </location>
    <ligand>
        <name>Zn(2+)</name>
        <dbReference type="ChEBI" id="CHEBI:29105"/>
        <note>catalytic</note>
    </ligand>
</feature>
<dbReference type="RefSeq" id="WP_073072577.1">
    <property type="nucleotide sequence ID" value="NZ_MPPI01000017.1"/>
</dbReference>
<proteinExistence type="inferred from homology"/>
<keyword evidence="6 9" id="KW-0255">Endonuclease</keyword>
<evidence type="ECO:0000313" key="11">
    <source>
        <dbReference type="Proteomes" id="UP000238634"/>
    </source>
</evidence>
<dbReference type="SUPFAM" id="SSF55486">
    <property type="entry name" value="Metalloproteases ('zincins'), catalytic domain"/>
    <property type="match status" value="1"/>
</dbReference>
<comment type="function">
    <text evidence="9">Single strand-specific metallo-endoribonuclease involved in late-stage 70S ribosome quality control and in maturation of the 3' terminus of the 16S rRNA.</text>
</comment>
<keyword evidence="8 9" id="KW-0862">Zinc</keyword>
<keyword evidence="11" id="KW-1185">Reference proteome</keyword>
<dbReference type="AlphaFoldDB" id="A0A2T1D6H6"/>
<dbReference type="PANTHER" id="PTHR46986:SF1">
    <property type="entry name" value="ENDORIBONUCLEASE YBEY, CHLOROPLASTIC"/>
    <property type="match status" value="1"/>
</dbReference>
<dbReference type="Proteomes" id="UP000238634">
    <property type="component" value="Unassembled WGS sequence"/>
</dbReference>
<dbReference type="Pfam" id="PF02130">
    <property type="entry name" value="YbeY"/>
    <property type="match status" value="1"/>
</dbReference>